<evidence type="ECO:0000313" key="8">
    <source>
        <dbReference type="EMBL" id="KXJ92528.1"/>
    </source>
</evidence>
<dbReference type="Pfam" id="PF00793">
    <property type="entry name" value="DAHP_synth_1"/>
    <property type="match status" value="1"/>
</dbReference>
<dbReference type="GO" id="GO:0008652">
    <property type="term" value="P:amino acid biosynthetic process"/>
    <property type="evidence" value="ECO:0007669"/>
    <property type="project" value="UniProtKB-KW"/>
</dbReference>
<dbReference type="PANTHER" id="PTHR21225">
    <property type="entry name" value="PHOSPHO-2-DEHYDRO-3-DEOXYHEPTONATE ALDOLASE DAHP SYNTHETASE"/>
    <property type="match status" value="1"/>
</dbReference>
<keyword evidence="3 6" id="KW-0808">Transferase</keyword>
<comment type="similarity">
    <text evidence="1 6">Belongs to the class-I DAHP synthase family.</text>
</comment>
<dbReference type="NCBIfam" id="NF009395">
    <property type="entry name" value="PRK12755.1"/>
    <property type="match status" value="1"/>
</dbReference>
<proteinExistence type="inferred from homology"/>
<evidence type="ECO:0000256" key="2">
    <source>
        <dbReference type="ARBA" id="ARBA00022605"/>
    </source>
</evidence>
<evidence type="ECO:0000256" key="1">
    <source>
        <dbReference type="ARBA" id="ARBA00007985"/>
    </source>
</evidence>
<dbReference type="InterPro" id="IPR006219">
    <property type="entry name" value="DAHP_synth_1"/>
</dbReference>
<dbReference type="STRING" id="196109.A0A136J5P8"/>
<name>A0A136J5P8_9PEZI</name>
<keyword evidence="9" id="KW-1185">Reference proteome</keyword>
<dbReference type="GO" id="GO:0003849">
    <property type="term" value="F:3-deoxy-7-phosphoheptulonate synthase activity"/>
    <property type="evidence" value="ECO:0007669"/>
    <property type="project" value="UniProtKB-EC"/>
</dbReference>
<dbReference type="EC" id="2.5.1.54" evidence="6"/>
<evidence type="ECO:0000256" key="5">
    <source>
        <dbReference type="ARBA" id="ARBA00047508"/>
    </source>
</evidence>
<dbReference type="FunFam" id="3.20.20.70:FF:000005">
    <property type="entry name" value="Phospho-2-dehydro-3-deoxyheptonate aldolase"/>
    <property type="match status" value="1"/>
</dbReference>
<dbReference type="EMBL" id="KQ964248">
    <property type="protein sequence ID" value="KXJ92528.1"/>
    <property type="molecule type" value="Genomic_DNA"/>
</dbReference>
<evidence type="ECO:0000256" key="4">
    <source>
        <dbReference type="ARBA" id="ARBA00023141"/>
    </source>
</evidence>
<gene>
    <name evidence="8" type="ORF">Micbo1qcDRAFT_182899</name>
</gene>
<dbReference type="NCBIfam" id="TIGR00034">
    <property type="entry name" value="aroFGH"/>
    <property type="match status" value="1"/>
</dbReference>
<evidence type="ECO:0000313" key="9">
    <source>
        <dbReference type="Proteomes" id="UP000070501"/>
    </source>
</evidence>
<dbReference type="Proteomes" id="UP000070501">
    <property type="component" value="Unassembled WGS sequence"/>
</dbReference>
<keyword evidence="2 6" id="KW-0028">Amino-acid biosynthesis</keyword>
<evidence type="ECO:0000256" key="3">
    <source>
        <dbReference type="ARBA" id="ARBA00022679"/>
    </source>
</evidence>
<sequence>MLRKDTNRTLSLGHVPLPSPAALRHEIPLVPALKDTVLAGRQAASDIIGGRDALGRLLVVVGPCSIHDPQQALEYCNRLLAVRDRYGDSLLLVMRCYLEKPRTTTGWKGLLVDPDLNDSFDVGKGLRTSRALLAEVAARGMPVATEMLSLIAARYIDDLVSVGFVGARTTESQLHRELASACEFPVGFKNGTDGSLGPAVNAVRAAAAPHAFLSIGDDGAAAMLHAQGNDDGFVVLRGGSQGTNFDAQSTMAAEAVLVAEGRRPAIMVDCSHGNARGDHENQVLVAETLAEQIASGRSGIMGVMLESHINGGKQNIAPGGGVSLRYGVSVTDACISWERTVAVLDLLATAVKARRCRLSQN</sequence>
<dbReference type="InParanoid" id="A0A136J5P8"/>
<dbReference type="GO" id="GO:0005737">
    <property type="term" value="C:cytoplasm"/>
    <property type="evidence" value="ECO:0007669"/>
    <property type="project" value="TreeGrafter"/>
</dbReference>
<dbReference type="Gene3D" id="3.20.20.70">
    <property type="entry name" value="Aldolase class I"/>
    <property type="match status" value="1"/>
</dbReference>
<protein>
    <recommendedName>
        <fullName evidence="6">Phospho-2-dehydro-3-deoxyheptonate aldolase</fullName>
        <ecNumber evidence="6">2.5.1.54</ecNumber>
    </recommendedName>
</protein>
<evidence type="ECO:0000259" key="7">
    <source>
        <dbReference type="Pfam" id="PF00793"/>
    </source>
</evidence>
<dbReference type="PANTHER" id="PTHR21225:SF18">
    <property type="entry name" value="PHOSPHO-2-DEHYDRO-3-DEOXYHEPTONATE ALDOLASE, PHENYLALANINE-INHIBITED"/>
    <property type="match status" value="1"/>
</dbReference>
<dbReference type="SUPFAM" id="SSF51569">
    <property type="entry name" value="Aldolase"/>
    <property type="match status" value="1"/>
</dbReference>
<feature type="domain" description="DAHP synthetase I/KDSA" evidence="7">
    <location>
        <begin position="45"/>
        <end position="343"/>
    </location>
</feature>
<reference evidence="9" key="1">
    <citation type="submission" date="2016-02" db="EMBL/GenBank/DDBJ databases">
        <title>Draft genome sequence of Microdochium bolleyi, a fungal endophyte of beachgrass.</title>
        <authorList>
            <consortium name="DOE Joint Genome Institute"/>
            <person name="David A.S."/>
            <person name="May G."/>
            <person name="Haridas S."/>
            <person name="Lim J."/>
            <person name="Wang M."/>
            <person name="Labutti K."/>
            <person name="Lipzen A."/>
            <person name="Barry K."/>
            <person name="Grigoriev I.V."/>
        </authorList>
    </citation>
    <scope>NUCLEOTIDE SEQUENCE [LARGE SCALE GENOMIC DNA]</scope>
    <source>
        <strain evidence="9">J235TASD1</strain>
    </source>
</reference>
<keyword evidence="4 6" id="KW-0057">Aromatic amino acid biosynthesis</keyword>
<dbReference type="AlphaFoldDB" id="A0A136J5P8"/>
<dbReference type="InterPro" id="IPR013785">
    <property type="entry name" value="Aldolase_TIM"/>
</dbReference>
<accession>A0A136J5P8</accession>
<evidence type="ECO:0000256" key="6">
    <source>
        <dbReference type="PIRNR" id="PIRNR001361"/>
    </source>
</evidence>
<organism evidence="8 9">
    <name type="scientific">Microdochium bolleyi</name>
    <dbReference type="NCBI Taxonomy" id="196109"/>
    <lineage>
        <taxon>Eukaryota</taxon>
        <taxon>Fungi</taxon>
        <taxon>Dikarya</taxon>
        <taxon>Ascomycota</taxon>
        <taxon>Pezizomycotina</taxon>
        <taxon>Sordariomycetes</taxon>
        <taxon>Xylariomycetidae</taxon>
        <taxon>Xylariales</taxon>
        <taxon>Microdochiaceae</taxon>
        <taxon>Microdochium</taxon>
    </lineage>
</organism>
<dbReference type="InterPro" id="IPR006218">
    <property type="entry name" value="DAHP1/KDSA"/>
</dbReference>
<dbReference type="OrthoDB" id="4699125at2759"/>
<comment type="catalytic activity">
    <reaction evidence="5 6">
        <text>D-erythrose 4-phosphate + phosphoenolpyruvate + H2O = 7-phospho-2-dehydro-3-deoxy-D-arabino-heptonate + phosphate</text>
        <dbReference type="Rhea" id="RHEA:14717"/>
        <dbReference type="ChEBI" id="CHEBI:15377"/>
        <dbReference type="ChEBI" id="CHEBI:16897"/>
        <dbReference type="ChEBI" id="CHEBI:43474"/>
        <dbReference type="ChEBI" id="CHEBI:58394"/>
        <dbReference type="ChEBI" id="CHEBI:58702"/>
        <dbReference type="EC" id="2.5.1.54"/>
    </reaction>
</comment>
<dbReference type="GO" id="GO:0009073">
    <property type="term" value="P:aromatic amino acid family biosynthetic process"/>
    <property type="evidence" value="ECO:0007669"/>
    <property type="project" value="UniProtKB-KW"/>
</dbReference>
<dbReference type="PIRSF" id="PIRSF001361">
    <property type="entry name" value="DAHP_synthase"/>
    <property type="match status" value="1"/>
</dbReference>